<dbReference type="PANTHER" id="PTHR30469">
    <property type="entry name" value="MULTIDRUG RESISTANCE PROTEIN MDTA"/>
    <property type="match status" value="1"/>
</dbReference>
<dbReference type="Gene3D" id="2.40.30.170">
    <property type="match status" value="1"/>
</dbReference>
<dbReference type="GO" id="GO:0015562">
    <property type="term" value="F:efflux transmembrane transporter activity"/>
    <property type="evidence" value="ECO:0007669"/>
    <property type="project" value="TreeGrafter"/>
</dbReference>
<dbReference type="RefSeq" id="WP_036134514.1">
    <property type="nucleotide sequence ID" value="NZ_AVPU01000003.1"/>
</dbReference>
<dbReference type="GO" id="GO:1990281">
    <property type="term" value="C:efflux pump complex"/>
    <property type="evidence" value="ECO:0007669"/>
    <property type="project" value="TreeGrafter"/>
</dbReference>
<gene>
    <name evidence="2" type="ORF">N800_12015</name>
</gene>
<dbReference type="Gene3D" id="2.40.420.20">
    <property type="match status" value="1"/>
</dbReference>
<dbReference type="OrthoDB" id="9791520at2"/>
<keyword evidence="3" id="KW-1185">Reference proteome</keyword>
<dbReference type="eggNOG" id="COG0845">
    <property type="taxonomic scope" value="Bacteria"/>
</dbReference>
<reference evidence="2 3" key="1">
    <citation type="submission" date="2013-08" db="EMBL/GenBank/DDBJ databases">
        <title>Genome sequencing of Lysobacter.</title>
        <authorList>
            <person name="Zhang S."/>
            <person name="Wang G."/>
        </authorList>
    </citation>
    <scope>NUCLEOTIDE SEQUENCE [LARGE SCALE GENOMIC DNA]</scope>
    <source>
        <strain evidence="2 3">GH1-9</strain>
    </source>
</reference>
<feature type="domain" description="YknX-like C-terminal permuted SH3-like" evidence="1">
    <location>
        <begin position="328"/>
        <end position="394"/>
    </location>
</feature>
<dbReference type="AlphaFoldDB" id="A0A0A0EZ63"/>
<name>A0A0A0EZ63_9GAMM</name>
<dbReference type="Gene3D" id="2.40.50.100">
    <property type="match status" value="1"/>
</dbReference>
<evidence type="ECO:0000259" key="1">
    <source>
        <dbReference type="Pfam" id="PF25989"/>
    </source>
</evidence>
<comment type="caution">
    <text evidence="2">The sequence shown here is derived from an EMBL/GenBank/DDBJ whole genome shotgun (WGS) entry which is preliminary data.</text>
</comment>
<accession>A0A0A0EZ63</accession>
<dbReference type="STRING" id="1385517.N800_12015"/>
<dbReference type="Proteomes" id="UP000029998">
    <property type="component" value="Unassembled WGS sequence"/>
</dbReference>
<dbReference type="EMBL" id="AVPU01000003">
    <property type="protein sequence ID" value="KGM55824.1"/>
    <property type="molecule type" value="Genomic_DNA"/>
</dbReference>
<dbReference type="Pfam" id="PF25989">
    <property type="entry name" value="YknX_C"/>
    <property type="match status" value="1"/>
</dbReference>
<protein>
    <recommendedName>
        <fullName evidence="1">YknX-like C-terminal permuted SH3-like domain-containing protein</fullName>
    </recommendedName>
</protein>
<proteinExistence type="predicted"/>
<sequence>MPVTTRARLLRWLLALLVVGALVTLLMWPKATLVDTAHADRGPVREVVEAEGRTRLRDRYVITAPIAATARRLELEPGDAVQPGQSLIVLDAMAAPALDARALAAAEAQVAAARGRWAAAREAAAASATHARQAQADADRLQRLRRDQLVAGATADQARTAASQALREANSARFLEATAKHELTSAQAVLAHGSGERGATVLQLTAPVAGVVLRRHFESARPVQPGEPLLELGDPDALEVEVDVLSADAVRLRPGMRVELVRWGEAQPLQGRVRRIEPGGFTKVSALGVEEQRVWVIVDITSPHALWHHLGEAYRVNARFLLREATPALRVPASAVFFDGNTANVFRIAEGKARRTAVVVGLQGEGWAEIRHGISVGDTVIVHPDRASEDGDRIRGRAR</sequence>
<evidence type="ECO:0000313" key="3">
    <source>
        <dbReference type="Proteomes" id="UP000029998"/>
    </source>
</evidence>
<organism evidence="2 3">
    <name type="scientific">Lysobacter daejeonensis GH1-9</name>
    <dbReference type="NCBI Taxonomy" id="1385517"/>
    <lineage>
        <taxon>Bacteria</taxon>
        <taxon>Pseudomonadati</taxon>
        <taxon>Pseudomonadota</taxon>
        <taxon>Gammaproteobacteria</taxon>
        <taxon>Lysobacterales</taxon>
        <taxon>Lysobacteraceae</taxon>
        <taxon>Aerolutibacter</taxon>
    </lineage>
</organism>
<dbReference type="InterPro" id="IPR058637">
    <property type="entry name" value="YknX-like_C"/>
</dbReference>
<evidence type="ECO:0000313" key="2">
    <source>
        <dbReference type="EMBL" id="KGM55824.1"/>
    </source>
</evidence>
<dbReference type="PANTHER" id="PTHR30469:SF15">
    <property type="entry name" value="HLYD FAMILY OF SECRETION PROTEINS"/>
    <property type="match status" value="1"/>
</dbReference>